<reference evidence="2 3" key="1">
    <citation type="submission" date="2018-09" db="EMBL/GenBank/DDBJ databases">
        <authorList>
            <person name="Giglietti G."/>
            <person name="Stoner T.H."/>
            <person name="Garlena R.A."/>
            <person name="Russell D.A."/>
            <person name="Pope W.H."/>
            <person name="Jacobs-Sera D."/>
            <person name="Hatfull G.F."/>
        </authorList>
    </citation>
    <scope>NUCLEOTIDE SEQUENCE [LARGE SCALE GENOMIC DNA]</scope>
</reference>
<accession>A0A3G2KEZ3</accession>
<name>A0A3G2KEZ3_9CAUD</name>
<proteinExistence type="predicted"/>
<dbReference type="Proteomes" id="UP000278552">
    <property type="component" value="Segment"/>
</dbReference>
<protein>
    <submittedName>
        <fullName evidence="2">NucT-like nuclease</fullName>
    </submittedName>
</protein>
<organism evidence="2 3">
    <name type="scientific">Arthrobacter phage Coral</name>
    <dbReference type="NCBI Taxonomy" id="2419951"/>
    <lineage>
        <taxon>Viruses</taxon>
        <taxon>Duplodnaviria</taxon>
        <taxon>Heunggongvirae</taxon>
        <taxon>Uroviricota</taxon>
        <taxon>Caudoviricetes</taxon>
        <taxon>Coralvirus</taxon>
        <taxon>Coralvirus coral</taxon>
    </lineage>
</organism>
<dbReference type="KEGG" id="vg:55007042"/>
<evidence type="ECO:0000313" key="2">
    <source>
        <dbReference type="EMBL" id="AYN57530.1"/>
    </source>
</evidence>
<dbReference type="GeneID" id="55007042"/>
<sequence length="286" mass="31461">MSLGRSGPFSWSGPSTFRRHSAIIESVSKEKLRSKTTMTEAIENQLQLFRTGEDVPLNVAEGVDPAAAGIRVLARKRPVRRHRVLRTNSARIALDQFEPGMDYEVSTNGAFSLLDAILVLLERTGPADVAISTWSAGLYDVEVANRFLNTGLIKSIRFILDVSFRNNGGSRGYSSLLMDMFGEDCIRTTRTHAKFVTITNDEHKISISSTANLNENKRLEIFNFSDDPARAAWYLELVEAVYHDVKPGWNPDTGAPALGRLDPSGSKVKMADRSGVSMGQVKLGNG</sequence>
<keyword evidence="3" id="KW-1185">Reference proteome</keyword>
<dbReference type="RefSeq" id="YP_009815812.1">
    <property type="nucleotide sequence ID" value="NC_048099.1"/>
</dbReference>
<evidence type="ECO:0000256" key="1">
    <source>
        <dbReference type="SAM" id="MobiDB-lite"/>
    </source>
</evidence>
<gene>
    <name evidence="2" type="primary">55</name>
    <name evidence="2" type="ORF">PBI_CORAL_55</name>
</gene>
<dbReference type="EMBL" id="MH834606">
    <property type="protein sequence ID" value="AYN57530.1"/>
    <property type="molecule type" value="Genomic_DNA"/>
</dbReference>
<evidence type="ECO:0000313" key="3">
    <source>
        <dbReference type="Proteomes" id="UP000278552"/>
    </source>
</evidence>
<feature type="region of interest" description="Disordered" evidence="1">
    <location>
        <begin position="254"/>
        <end position="286"/>
    </location>
</feature>